<evidence type="ECO:0000259" key="7">
    <source>
        <dbReference type="Pfam" id="PF00892"/>
    </source>
</evidence>
<reference evidence="8" key="1">
    <citation type="submission" date="2023-07" db="EMBL/GenBank/DDBJ databases">
        <title>draft genome sequence of fig (Ficus carica).</title>
        <authorList>
            <person name="Takahashi T."/>
            <person name="Nishimura K."/>
        </authorList>
    </citation>
    <scope>NUCLEOTIDE SEQUENCE</scope>
</reference>
<feature type="transmembrane region" description="Helical" evidence="6">
    <location>
        <begin position="153"/>
        <end position="173"/>
    </location>
</feature>
<feature type="domain" description="EamA" evidence="7">
    <location>
        <begin position="123"/>
        <end position="233"/>
    </location>
</feature>
<feature type="transmembrane region" description="Helical" evidence="6">
    <location>
        <begin position="45"/>
        <end position="65"/>
    </location>
</feature>
<dbReference type="GO" id="GO:0016020">
    <property type="term" value="C:membrane"/>
    <property type="evidence" value="ECO:0007669"/>
    <property type="project" value="UniProtKB-SubCell"/>
</dbReference>
<evidence type="ECO:0000256" key="2">
    <source>
        <dbReference type="ARBA" id="ARBA00007635"/>
    </source>
</evidence>
<keyword evidence="3 6" id="KW-0812">Transmembrane</keyword>
<evidence type="ECO:0000256" key="5">
    <source>
        <dbReference type="ARBA" id="ARBA00023136"/>
    </source>
</evidence>
<gene>
    <name evidence="8" type="ORF">TIFTF001_028159</name>
</gene>
<keyword evidence="9" id="KW-1185">Reference proteome</keyword>
<sequence length="305" mass="33802">MGRQHIGEAMDGVKPALLMVVVQFAFAGVNVLYKLAANDGMNFKVIVAYRSIFSTAFILPLALFIERKKLEYYKEAINYSLSTDKGGVEIDIWSTHVDLLHRDRQHETSNVASSHADSGNHLLGCLLAVSSSACFSIWFIVQAKMSEKYPCYYTTSALMSIMASIQAVIFALCTERDWSQWKLGWNIRLLTVLYSGTVASGLMVTLITWCVLKKGPVVLAAVPIVVGLYLVLWGKGQEMKKIKQSLSPNSESFGHQPESVHIIVTSTADNTITWSRSNSSGRVTKFTPDHAMDNIVVEKENAQDN</sequence>
<dbReference type="AlphaFoldDB" id="A0AA88DPD4"/>
<keyword evidence="4 6" id="KW-1133">Transmembrane helix</keyword>
<feature type="transmembrane region" description="Helical" evidence="6">
    <location>
        <begin position="122"/>
        <end position="141"/>
    </location>
</feature>
<feature type="transmembrane region" description="Helical" evidence="6">
    <location>
        <begin position="12"/>
        <end position="33"/>
    </location>
</feature>
<dbReference type="EMBL" id="BTGU01000083">
    <property type="protein sequence ID" value="GMN59064.1"/>
    <property type="molecule type" value="Genomic_DNA"/>
</dbReference>
<accession>A0AA88DPD4</accession>
<dbReference type="PANTHER" id="PTHR31218">
    <property type="entry name" value="WAT1-RELATED PROTEIN"/>
    <property type="match status" value="1"/>
</dbReference>
<evidence type="ECO:0000256" key="6">
    <source>
        <dbReference type="RuleBase" id="RU363077"/>
    </source>
</evidence>
<organism evidence="8 9">
    <name type="scientific">Ficus carica</name>
    <name type="common">Common fig</name>
    <dbReference type="NCBI Taxonomy" id="3494"/>
    <lineage>
        <taxon>Eukaryota</taxon>
        <taxon>Viridiplantae</taxon>
        <taxon>Streptophyta</taxon>
        <taxon>Embryophyta</taxon>
        <taxon>Tracheophyta</taxon>
        <taxon>Spermatophyta</taxon>
        <taxon>Magnoliopsida</taxon>
        <taxon>eudicotyledons</taxon>
        <taxon>Gunneridae</taxon>
        <taxon>Pentapetalae</taxon>
        <taxon>rosids</taxon>
        <taxon>fabids</taxon>
        <taxon>Rosales</taxon>
        <taxon>Moraceae</taxon>
        <taxon>Ficeae</taxon>
        <taxon>Ficus</taxon>
    </lineage>
</organism>
<dbReference type="InterPro" id="IPR030184">
    <property type="entry name" value="WAT1-related"/>
</dbReference>
<feature type="transmembrane region" description="Helical" evidence="6">
    <location>
        <begin position="215"/>
        <end position="234"/>
    </location>
</feature>
<comment type="caution">
    <text evidence="8">The sequence shown here is derived from an EMBL/GenBank/DDBJ whole genome shotgun (WGS) entry which is preliminary data.</text>
</comment>
<dbReference type="GO" id="GO:0022857">
    <property type="term" value="F:transmembrane transporter activity"/>
    <property type="evidence" value="ECO:0007669"/>
    <property type="project" value="InterPro"/>
</dbReference>
<feature type="transmembrane region" description="Helical" evidence="6">
    <location>
        <begin position="185"/>
        <end position="209"/>
    </location>
</feature>
<name>A0AA88DPD4_FICCA</name>
<comment type="subcellular location">
    <subcellularLocation>
        <location evidence="1 6">Membrane</location>
        <topology evidence="1 6">Multi-pass membrane protein</topology>
    </subcellularLocation>
</comment>
<proteinExistence type="inferred from homology"/>
<protein>
    <recommendedName>
        <fullName evidence="6">WAT1-related protein</fullName>
    </recommendedName>
</protein>
<evidence type="ECO:0000313" key="9">
    <source>
        <dbReference type="Proteomes" id="UP001187192"/>
    </source>
</evidence>
<dbReference type="InterPro" id="IPR000620">
    <property type="entry name" value="EamA_dom"/>
</dbReference>
<evidence type="ECO:0000256" key="4">
    <source>
        <dbReference type="ARBA" id="ARBA00022989"/>
    </source>
</evidence>
<keyword evidence="5 6" id="KW-0472">Membrane</keyword>
<evidence type="ECO:0000256" key="3">
    <source>
        <dbReference type="ARBA" id="ARBA00022692"/>
    </source>
</evidence>
<evidence type="ECO:0000313" key="8">
    <source>
        <dbReference type="EMBL" id="GMN59064.1"/>
    </source>
</evidence>
<evidence type="ECO:0000256" key="1">
    <source>
        <dbReference type="ARBA" id="ARBA00004141"/>
    </source>
</evidence>
<dbReference type="Pfam" id="PF00892">
    <property type="entry name" value="EamA"/>
    <property type="match status" value="1"/>
</dbReference>
<dbReference type="Proteomes" id="UP001187192">
    <property type="component" value="Unassembled WGS sequence"/>
</dbReference>
<comment type="similarity">
    <text evidence="2 6">Belongs to the drug/metabolite transporter (DMT) superfamily. Plant drug/metabolite exporter (P-DME) (TC 2.A.7.4) family.</text>
</comment>